<evidence type="ECO:0000256" key="5">
    <source>
        <dbReference type="ARBA" id="ARBA00022500"/>
    </source>
</evidence>
<gene>
    <name evidence="11" type="primary">fliL</name>
    <name evidence="11" type="ORF">EM808_01030</name>
</gene>
<evidence type="ECO:0000256" key="1">
    <source>
        <dbReference type="ARBA" id="ARBA00002254"/>
    </source>
</evidence>
<comment type="function">
    <text evidence="1 10">Controls the rotational direction of flagella during chemotaxis.</text>
</comment>
<reference evidence="11 12" key="1">
    <citation type="submission" date="2019-01" db="EMBL/GenBank/DDBJ databases">
        <title>Bacillus sp. M5HDSG1-1, whole genome shotgun sequence.</title>
        <authorList>
            <person name="Tuo L."/>
        </authorList>
    </citation>
    <scope>NUCLEOTIDE SEQUENCE [LARGE SCALE GENOMIC DNA]</scope>
    <source>
        <strain evidence="11 12">M5HDSG1-1</strain>
    </source>
</reference>
<evidence type="ECO:0000256" key="10">
    <source>
        <dbReference type="RuleBase" id="RU364125"/>
    </source>
</evidence>
<evidence type="ECO:0000256" key="6">
    <source>
        <dbReference type="ARBA" id="ARBA00022692"/>
    </source>
</evidence>
<keyword evidence="5 10" id="KW-0145">Chemotaxis</keyword>
<keyword evidence="6 10" id="KW-0812">Transmembrane</keyword>
<comment type="caution">
    <text evidence="11">The sequence shown here is derived from an EMBL/GenBank/DDBJ whole genome shotgun (WGS) entry which is preliminary data.</text>
</comment>
<proteinExistence type="inferred from homology"/>
<keyword evidence="11" id="KW-0282">Flagellum</keyword>
<dbReference type="Proteomes" id="UP000288024">
    <property type="component" value="Unassembled WGS sequence"/>
</dbReference>
<organism evidence="11 12">
    <name type="scientific">Niallia taxi</name>
    <dbReference type="NCBI Taxonomy" id="2499688"/>
    <lineage>
        <taxon>Bacteria</taxon>
        <taxon>Bacillati</taxon>
        <taxon>Bacillota</taxon>
        <taxon>Bacilli</taxon>
        <taxon>Bacillales</taxon>
        <taxon>Bacillaceae</taxon>
        <taxon>Niallia</taxon>
    </lineage>
</organism>
<evidence type="ECO:0000256" key="3">
    <source>
        <dbReference type="ARBA" id="ARBA00008281"/>
    </source>
</evidence>
<dbReference type="RefSeq" id="WP_127734574.1">
    <property type="nucleotide sequence ID" value="NZ_CAJCKN010000045.1"/>
</dbReference>
<feature type="transmembrane region" description="Helical" evidence="10">
    <location>
        <begin position="6"/>
        <end position="29"/>
    </location>
</feature>
<evidence type="ECO:0000313" key="11">
    <source>
        <dbReference type="EMBL" id="RVT67093.1"/>
    </source>
</evidence>
<evidence type="ECO:0000256" key="8">
    <source>
        <dbReference type="ARBA" id="ARBA00022989"/>
    </source>
</evidence>
<keyword evidence="11" id="KW-0966">Cell projection</keyword>
<evidence type="ECO:0000256" key="7">
    <source>
        <dbReference type="ARBA" id="ARBA00022779"/>
    </source>
</evidence>
<evidence type="ECO:0000256" key="2">
    <source>
        <dbReference type="ARBA" id="ARBA00004162"/>
    </source>
</evidence>
<dbReference type="GO" id="GO:0071978">
    <property type="term" value="P:bacterial-type flagellum-dependent swarming motility"/>
    <property type="evidence" value="ECO:0007669"/>
    <property type="project" value="TreeGrafter"/>
</dbReference>
<keyword evidence="4 10" id="KW-1003">Cell membrane</keyword>
<accession>A0A437KFQ9</accession>
<name>A0A437KFQ9_9BACI</name>
<keyword evidence="11" id="KW-0969">Cilium</keyword>
<keyword evidence="8 10" id="KW-1133">Transmembrane helix</keyword>
<dbReference type="Pfam" id="PF03748">
    <property type="entry name" value="FliL"/>
    <property type="match status" value="1"/>
</dbReference>
<evidence type="ECO:0000313" key="12">
    <source>
        <dbReference type="Proteomes" id="UP000288024"/>
    </source>
</evidence>
<dbReference type="GO" id="GO:0005886">
    <property type="term" value="C:plasma membrane"/>
    <property type="evidence" value="ECO:0007669"/>
    <property type="project" value="UniProtKB-SubCell"/>
</dbReference>
<sequence length="142" mass="16097">MKNNKVLVIMLVLILTIALVGAGAFIYIWKFSGDKEEKEPTIDEVVEASIDIPELTTNLATDNFIRISFKVQTDSKKAAEELEKRVFQVQNIIIQELSEKTPKDMQGKEGQVKLENDLKDKINDLMQEGKVVQVYITNSLLQ</sequence>
<dbReference type="PANTHER" id="PTHR35091">
    <property type="entry name" value="FLAGELLAR PROTEIN FLIL"/>
    <property type="match status" value="1"/>
</dbReference>
<protein>
    <recommendedName>
        <fullName evidence="10">Flagellar protein FliL</fullName>
    </recommendedName>
</protein>
<evidence type="ECO:0000256" key="4">
    <source>
        <dbReference type="ARBA" id="ARBA00022475"/>
    </source>
</evidence>
<keyword evidence="12" id="KW-1185">Reference proteome</keyword>
<keyword evidence="9 10" id="KW-0472">Membrane</keyword>
<keyword evidence="7 10" id="KW-0283">Flagellar rotation</keyword>
<comment type="similarity">
    <text evidence="3 10">Belongs to the FliL family.</text>
</comment>
<dbReference type="AlphaFoldDB" id="A0A437KFQ9"/>
<dbReference type="GO" id="GO:0006935">
    <property type="term" value="P:chemotaxis"/>
    <property type="evidence" value="ECO:0007669"/>
    <property type="project" value="UniProtKB-KW"/>
</dbReference>
<evidence type="ECO:0000256" key="9">
    <source>
        <dbReference type="ARBA" id="ARBA00023136"/>
    </source>
</evidence>
<dbReference type="EMBL" id="RZTZ01000001">
    <property type="protein sequence ID" value="RVT67093.1"/>
    <property type="molecule type" value="Genomic_DNA"/>
</dbReference>
<dbReference type="GeneID" id="87615234"/>
<dbReference type="GO" id="GO:0009425">
    <property type="term" value="C:bacterial-type flagellum basal body"/>
    <property type="evidence" value="ECO:0007669"/>
    <property type="project" value="InterPro"/>
</dbReference>
<dbReference type="InterPro" id="IPR005503">
    <property type="entry name" value="FliL"/>
</dbReference>
<dbReference type="NCBIfam" id="NF005826">
    <property type="entry name" value="PRK07718.1"/>
    <property type="match status" value="1"/>
</dbReference>
<comment type="subcellular location">
    <subcellularLocation>
        <location evidence="2">Cell membrane</location>
        <topology evidence="2">Single-pass membrane protein</topology>
    </subcellularLocation>
</comment>
<dbReference type="PANTHER" id="PTHR35091:SF2">
    <property type="entry name" value="FLAGELLAR PROTEIN FLIL"/>
    <property type="match status" value="1"/>
</dbReference>